<dbReference type="EMBL" id="VHJK01000001">
    <property type="protein sequence ID" value="TRD11664.1"/>
    <property type="molecule type" value="Genomic_DNA"/>
</dbReference>
<sequence length="881" mass="93703">MDIFATALRGGTIGSRGLPLSTMIPSAGQTFGYDAGVDADFYVAPDGDDSQVGSLTAPFATIQTALNAAQAAGGDQTIALREGTYREQPTLTSSLNNLTIKRYGSEVPVISGANLIPGFTRCVSDDEPAIGGNFDQIWKATVPVGDYPIQAMHRTIMRQDGSALSLCGIRRPERTVPDLFYDNIDQLQSPEDFPDLSISLRAGFYDTISHSGVIDQYSDAQLEQTVAALYESGNNEAFLDVVGVSDGVLNLDNAIDVEPSGQGAYALLNVLPSIQSGQWGWKDNDDGTVTFYVWPHSLPIHDVEISVRSRGLDLSRNTNSCAITVEGITFELTRGQNAQDSALRINNAAGLSGCGAVIRQCLFRHIADGRALMQNICEQGVVLEDCTFRDSVSFGLQTSPSTVSNAYNYANRYRRLRFQDISGTGMRLFGVRDTIIEDVVAYRTSAGGHANALNIYNNSDNVVVQRFIGGFTENTQLYTGYGANQLSSRLHFLHCIFPPNTNTGRGYVDQNANAVALPVAKPGNESHFINCWVPHIAERLPIMDQGGVSLGRDVMDWTIANCVIPFINETGGTINRSNNILTNASVAGNVSEVTVNRTDLHTNPDKYQFEAELGSALNSMTGLNINGLITDLETVFPGESFRKDIAGRDWDPSAPGIGPYAGDWPIVEGPPPSPDPAQGARDTLISALNASGTGSYNDLSKAVNDGTFIAIDDSANNNAFTQAGPEKQPVIEADGIELDGGDKITQAIAGGVFTVVFAFTKGGFAISGKTMISDEAAAVLIAPTSGSSSLLAATTTIIDTSDNNETVCTTRGELFTAMDQIAGRMIIVVDSLDMSGKAGLAIGRGTSNVRGRYHEIAVLDQAALGSDLTSAVNAAKLVMAA</sequence>
<dbReference type="PANTHER" id="PTHR36453">
    <property type="entry name" value="SECRETED PROTEIN-RELATED"/>
    <property type="match status" value="1"/>
</dbReference>
<name>A0A547PCA6_9SPHN</name>
<proteinExistence type="predicted"/>
<dbReference type="SUPFAM" id="SSF51126">
    <property type="entry name" value="Pectin lyase-like"/>
    <property type="match status" value="1"/>
</dbReference>
<accession>A0A547PCA6</accession>
<dbReference type="OrthoDB" id="223957at2"/>
<dbReference type="Proteomes" id="UP000316343">
    <property type="component" value="Unassembled WGS sequence"/>
</dbReference>
<evidence type="ECO:0008006" key="3">
    <source>
        <dbReference type="Google" id="ProtNLM"/>
    </source>
</evidence>
<dbReference type="Gene3D" id="2.160.20.10">
    <property type="entry name" value="Single-stranded right-handed beta-helix, Pectin lyase-like"/>
    <property type="match status" value="1"/>
</dbReference>
<reference evidence="1 2" key="1">
    <citation type="submission" date="2019-06" db="EMBL/GenBank/DDBJ databases">
        <title>Erythrobacter insulae sp. nov., isolated from a tidal flat.</title>
        <authorList>
            <person name="Yoon J.-H."/>
        </authorList>
    </citation>
    <scope>NUCLEOTIDE SEQUENCE [LARGE SCALE GENOMIC DNA]</scope>
    <source>
        <strain evidence="1 2">JBTF-M21</strain>
    </source>
</reference>
<dbReference type="RefSeq" id="WP_142787937.1">
    <property type="nucleotide sequence ID" value="NZ_VHJK01000001.1"/>
</dbReference>
<gene>
    <name evidence="1" type="ORF">FGU71_07145</name>
</gene>
<dbReference type="PANTHER" id="PTHR36453:SF1">
    <property type="entry name" value="RIGHT HANDED BETA HELIX DOMAIN-CONTAINING PROTEIN"/>
    <property type="match status" value="1"/>
</dbReference>
<dbReference type="InterPro" id="IPR011050">
    <property type="entry name" value="Pectin_lyase_fold/virulence"/>
</dbReference>
<comment type="caution">
    <text evidence="1">The sequence shown here is derived from an EMBL/GenBank/DDBJ whole genome shotgun (WGS) entry which is preliminary data.</text>
</comment>
<dbReference type="InterPro" id="IPR012334">
    <property type="entry name" value="Pectin_lyas_fold"/>
</dbReference>
<dbReference type="AlphaFoldDB" id="A0A547PCA6"/>
<evidence type="ECO:0000313" key="2">
    <source>
        <dbReference type="Proteomes" id="UP000316343"/>
    </source>
</evidence>
<organism evidence="1 2">
    <name type="scientific">Erythrobacter insulae</name>
    <dbReference type="NCBI Taxonomy" id="2584124"/>
    <lineage>
        <taxon>Bacteria</taxon>
        <taxon>Pseudomonadati</taxon>
        <taxon>Pseudomonadota</taxon>
        <taxon>Alphaproteobacteria</taxon>
        <taxon>Sphingomonadales</taxon>
        <taxon>Erythrobacteraceae</taxon>
        <taxon>Erythrobacter/Porphyrobacter group</taxon>
        <taxon>Erythrobacter</taxon>
    </lineage>
</organism>
<protein>
    <recommendedName>
        <fullName evidence="3">Right-handed parallel beta-helix repeat-containing protein</fullName>
    </recommendedName>
</protein>
<evidence type="ECO:0000313" key="1">
    <source>
        <dbReference type="EMBL" id="TRD11664.1"/>
    </source>
</evidence>
<keyword evidence="2" id="KW-1185">Reference proteome</keyword>